<dbReference type="GO" id="GO:0005634">
    <property type="term" value="C:nucleus"/>
    <property type="evidence" value="ECO:0007669"/>
    <property type="project" value="UniProtKB-SubCell"/>
</dbReference>
<keyword evidence="8" id="KW-0862">Zinc</keyword>
<evidence type="ECO:0000256" key="3">
    <source>
        <dbReference type="ARBA" id="ARBA00006991"/>
    </source>
</evidence>
<evidence type="ECO:0000256" key="9">
    <source>
        <dbReference type="ARBA" id="ARBA00023015"/>
    </source>
</evidence>
<evidence type="ECO:0000256" key="14">
    <source>
        <dbReference type="PROSITE-ProRule" id="PRU00042"/>
    </source>
</evidence>
<dbReference type="Gene3D" id="3.30.160.60">
    <property type="entry name" value="Classic Zinc Finger"/>
    <property type="match status" value="5"/>
</dbReference>
<feature type="domain" description="C2H2-type" evidence="16">
    <location>
        <begin position="400"/>
        <end position="427"/>
    </location>
</feature>
<dbReference type="FunFam" id="3.30.160.60:FF:000585">
    <property type="entry name" value="zinc finger protein 784"/>
    <property type="match status" value="1"/>
</dbReference>
<evidence type="ECO:0000256" key="7">
    <source>
        <dbReference type="ARBA" id="ARBA00022771"/>
    </source>
</evidence>
<evidence type="ECO:0000256" key="4">
    <source>
        <dbReference type="ARBA" id="ARBA00022553"/>
    </source>
</evidence>
<evidence type="ECO:0000256" key="1">
    <source>
        <dbReference type="ARBA" id="ARBA00003767"/>
    </source>
</evidence>
<dbReference type="AlphaFoldDB" id="A0A6B0SHV0"/>
<evidence type="ECO:0000313" key="17">
    <source>
        <dbReference type="EMBL" id="MXQ98413.1"/>
    </source>
</evidence>
<dbReference type="FunFam" id="3.30.160.60:FF:000446">
    <property type="entry name" value="Zinc finger protein"/>
    <property type="match status" value="1"/>
</dbReference>
<comment type="caution">
    <text evidence="17">The sequence shown here is derived from an EMBL/GenBank/DDBJ whole genome shotgun (WGS) entry which is preliminary data.</text>
</comment>
<dbReference type="PROSITE" id="PS50157">
    <property type="entry name" value="ZINC_FINGER_C2H2_2"/>
    <property type="match status" value="5"/>
</dbReference>
<feature type="domain" description="C2H2-type" evidence="16">
    <location>
        <begin position="276"/>
        <end position="303"/>
    </location>
</feature>
<feature type="domain" description="C2H2-type" evidence="16">
    <location>
        <begin position="428"/>
        <end position="455"/>
    </location>
</feature>
<feature type="region of interest" description="Disordered" evidence="15">
    <location>
        <begin position="121"/>
        <end position="214"/>
    </location>
</feature>
<comment type="function">
    <text evidence="1">May be involved in transcriptional regulation.</text>
</comment>
<dbReference type="InterPro" id="IPR013087">
    <property type="entry name" value="Znf_C2H2_type"/>
</dbReference>
<keyword evidence="6" id="KW-0677">Repeat</keyword>
<feature type="compositionally biased region" description="Basic and acidic residues" evidence="15">
    <location>
        <begin position="71"/>
        <end position="84"/>
    </location>
</feature>
<evidence type="ECO:0000259" key="16">
    <source>
        <dbReference type="PROSITE" id="PS50157"/>
    </source>
</evidence>
<dbReference type="PROSITE" id="PS00028">
    <property type="entry name" value="ZINC_FINGER_C2H2_1"/>
    <property type="match status" value="6"/>
</dbReference>
<feature type="compositionally biased region" description="Basic residues" evidence="15">
    <location>
        <begin position="37"/>
        <end position="50"/>
    </location>
</feature>
<dbReference type="SMART" id="SM00355">
    <property type="entry name" value="ZnF_C2H2"/>
    <property type="match status" value="6"/>
</dbReference>
<dbReference type="InterPro" id="IPR022755">
    <property type="entry name" value="Znf_C2H2_jaz"/>
</dbReference>
<keyword evidence="5" id="KW-0479">Metal-binding</keyword>
<feature type="domain" description="C2H2-type" evidence="16">
    <location>
        <begin position="372"/>
        <end position="399"/>
    </location>
</feature>
<keyword evidence="7 14" id="KW-0863">Zinc-finger</keyword>
<feature type="region of interest" description="Disordered" evidence="15">
    <location>
        <begin position="1"/>
        <end position="97"/>
    </location>
</feature>
<protein>
    <recommendedName>
        <fullName evidence="13">Zinc finger protein 784</fullName>
    </recommendedName>
</protein>
<dbReference type="FunFam" id="3.30.160.60:FF:000787">
    <property type="entry name" value="Zinc finger protein 784"/>
    <property type="match status" value="1"/>
</dbReference>
<sequence>MEPAEPALWPRALPGRPSRAGRGAQTPEALGPPCSQRRTRARPSWTRRPRVLPARLHLRDFLQSRPGQTGETHHDGGRPPDQRSRPPGPRPGWTAFSCKDKHQVLVTVDTYSGIQADEFTSLHPTSPQAQNSRNGNSVDAPPNPPVRLRQGADAIPRPRPLRRRPRASGAGPGQKMAAARPEPPSPSSAAPEPRSSEPPDVVLVHDDGRPATPPSDLIEIQVVKVTDTTLVPEPPEPGSLHCALCPAAFRLVSELLFHEHGHLAGAEGGGQGGDPSRCHVCGHSCPGPASLRAHYSLHTGERPYRCALCPRAFKALAPLLRHQHRHGVEPGAPRRPPEAAAATPEQRPGAPPERSEVVLAAAAAGAAVGKPFACRFCAKPFRRSSDMLDHERVHTGERPYHCGVCGKGFTQSSVLSVHARIHTGERPFRCSLCDRTFNNSSNFRKHQRTHVHGRGRGTLGARWHRGLRGRGAGVGQGTLLKRGVGRRPE</sequence>
<feature type="region of interest" description="Disordered" evidence="15">
    <location>
        <begin position="325"/>
        <end position="353"/>
    </location>
</feature>
<dbReference type="InterPro" id="IPR036236">
    <property type="entry name" value="Znf_C2H2_sf"/>
</dbReference>
<feature type="compositionally biased region" description="Low complexity" evidence="15">
    <location>
        <begin position="338"/>
        <end position="348"/>
    </location>
</feature>
<keyword evidence="9" id="KW-0805">Transcription regulation</keyword>
<dbReference type="Proteomes" id="UP000322234">
    <property type="component" value="Unassembled WGS sequence"/>
</dbReference>
<evidence type="ECO:0000256" key="2">
    <source>
        <dbReference type="ARBA" id="ARBA00004123"/>
    </source>
</evidence>
<keyword evidence="11" id="KW-0804">Transcription</keyword>
<evidence type="ECO:0000256" key="10">
    <source>
        <dbReference type="ARBA" id="ARBA00023125"/>
    </source>
</evidence>
<accession>A0A6B0SHV0</accession>
<evidence type="ECO:0000313" key="18">
    <source>
        <dbReference type="Proteomes" id="UP000322234"/>
    </source>
</evidence>
<comment type="similarity">
    <text evidence="3">Belongs to the krueppel C2H2-type zinc-finger protein family.</text>
</comment>
<name>A0A6B0SHV0_9CETA</name>
<dbReference type="FunFam" id="3.30.160.60:FF:001426">
    <property type="entry name" value="zinc finger protein 784"/>
    <property type="match status" value="1"/>
</dbReference>
<keyword evidence="12" id="KW-0539">Nucleus</keyword>
<evidence type="ECO:0000256" key="11">
    <source>
        <dbReference type="ARBA" id="ARBA00023163"/>
    </source>
</evidence>
<keyword evidence="10" id="KW-0238">DNA-binding</keyword>
<evidence type="ECO:0000256" key="5">
    <source>
        <dbReference type="ARBA" id="ARBA00022723"/>
    </source>
</evidence>
<dbReference type="FunFam" id="3.30.160.60:FF:001522">
    <property type="entry name" value="zinc finger protein 784"/>
    <property type="match status" value="1"/>
</dbReference>
<evidence type="ECO:0000256" key="6">
    <source>
        <dbReference type="ARBA" id="ARBA00022737"/>
    </source>
</evidence>
<keyword evidence="18" id="KW-1185">Reference proteome</keyword>
<dbReference type="PANTHER" id="PTHR24409:SF295">
    <property type="entry name" value="AZ2-RELATED"/>
    <property type="match status" value="1"/>
</dbReference>
<proteinExistence type="inferred from homology"/>
<dbReference type="SUPFAM" id="SSF57667">
    <property type="entry name" value="beta-beta-alpha zinc fingers"/>
    <property type="match status" value="3"/>
</dbReference>
<feature type="compositionally biased region" description="Polar residues" evidence="15">
    <location>
        <begin position="122"/>
        <end position="137"/>
    </location>
</feature>
<feature type="region of interest" description="Disordered" evidence="15">
    <location>
        <begin position="467"/>
        <end position="489"/>
    </location>
</feature>
<dbReference type="Pfam" id="PF12171">
    <property type="entry name" value="zf-C2H2_jaz"/>
    <property type="match status" value="1"/>
</dbReference>
<dbReference type="GO" id="GO:0008270">
    <property type="term" value="F:zinc ion binding"/>
    <property type="evidence" value="ECO:0007669"/>
    <property type="project" value="UniProtKB-KW"/>
</dbReference>
<evidence type="ECO:0000256" key="8">
    <source>
        <dbReference type="ARBA" id="ARBA00022833"/>
    </source>
</evidence>
<comment type="subcellular location">
    <subcellularLocation>
        <location evidence="2">Nucleus</location>
    </subcellularLocation>
</comment>
<organism evidence="17 18">
    <name type="scientific">Bos mutus</name>
    <name type="common">wild yak</name>
    <dbReference type="NCBI Taxonomy" id="72004"/>
    <lineage>
        <taxon>Eukaryota</taxon>
        <taxon>Metazoa</taxon>
        <taxon>Chordata</taxon>
        <taxon>Craniata</taxon>
        <taxon>Vertebrata</taxon>
        <taxon>Euteleostomi</taxon>
        <taxon>Mammalia</taxon>
        <taxon>Eutheria</taxon>
        <taxon>Laurasiatheria</taxon>
        <taxon>Artiodactyla</taxon>
        <taxon>Ruminantia</taxon>
        <taxon>Pecora</taxon>
        <taxon>Bovidae</taxon>
        <taxon>Bovinae</taxon>
        <taxon>Bos</taxon>
    </lineage>
</organism>
<dbReference type="GO" id="GO:0000981">
    <property type="term" value="F:DNA-binding transcription factor activity, RNA polymerase II-specific"/>
    <property type="evidence" value="ECO:0007669"/>
    <property type="project" value="TreeGrafter"/>
</dbReference>
<dbReference type="GO" id="GO:0000977">
    <property type="term" value="F:RNA polymerase II transcription regulatory region sequence-specific DNA binding"/>
    <property type="evidence" value="ECO:0007669"/>
    <property type="project" value="TreeGrafter"/>
</dbReference>
<gene>
    <name evidence="17" type="ORF">E5288_WYG015421</name>
</gene>
<dbReference type="Pfam" id="PF00096">
    <property type="entry name" value="zf-C2H2"/>
    <property type="match status" value="1"/>
</dbReference>
<dbReference type="PANTHER" id="PTHR24409">
    <property type="entry name" value="ZINC FINGER PROTEIN 142"/>
    <property type="match status" value="1"/>
</dbReference>
<evidence type="ECO:0000256" key="15">
    <source>
        <dbReference type="SAM" id="MobiDB-lite"/>
    </source>
</evidence>
<dbReference type="EMBL" id="VBQZ03000240">
    <property type="protein sequence ID" value="MXQ98413.1"/>
    <property type="molecule type" value="Genomic_DNA"/>
</dbReference>
<keyword evidence="4" id="KW-0597">Phosphoprotein</keyword>
<feature type="domain" description="C2H2-type" evidence="16">
    <location>
        <begin position="304"/>
        <end position="331"/>
    </location>
</feature>
<evidence type="ECO:0000256" key="12">
    <source>
        <dbReference type="ARBA" id="ARBA00023242"/>
    </source>
</evidence>
<evidence type="ECO:0000256" key="13">
    <source>
        <dbReference type="ARBA" id="ARBA00069084"/>
    </source>
</evidence>
<reference evidence="17" key="1">
    <citation type="submission" date="2019-10" db="EMBL/GenBank/DDBJ databases">
        <title>The sequence and de novo assembly of the wild yak genome.</title>
        <authorList>
            <person name="Liu Y."/>
        </authorList>
    </citation>
    <scope>NUCLEOTIDE SEQUENCE [LARGE SCALE GENOMIC DNA]</scope>
    <source>
        <strain evidence="17">WY2019</strain>
    </source>
</reference>